<evidence type="ECO:0000313" key="2">
    <source>
        <dbReference type="Proteomes" id="UP001234989"/>
    </source>
</evidence>
<keyword evidence="2" id="KW-1185">Reference proteome</keyword>
<reference evidence="1" key="1">
    <citation type="submission" date="2023-08" db="EMBL/GenBank/DDBJ databases">
        <title>A de novo genome assembly of Solanum verrucosum Schlechtendal, a Mexican diploid species geographically isolated from the other diploid A-genome species in potato relatives.</title>
        <authorList>
            <person name="Hosaka K."/>
        </authorList>
    </citation>
    <scope>NUCLEOTIDE SEQUENCE</scope>
    <source>
        <tissue evidence="1">Young leaves</tissue>
    </source>
</reference>
<proteinExistence type="predicted"/>
<gene>
    <name evidence="1" type="ORF">MTR67_000427</name>
</gene>
<dbReference type="EMBL" id="CP133612">
    <property type="protein sequence ID" value="WMV07042.1"/>
    <property type="molecule type" value="Genomic_DNA"/>
</dbReference>
<accession>A0AAF0T466</accession>
<name>A0AAF0T466_SOLVR</name>
<organism evidence="1 2">
    <name type="scientific">Solanum verrucosum</name>
    <dbReference type="NCBI Taxonomy" id="315347"/>
    <lineage>
        <taxon>Eukaryota</taxon>
        <taxon>Viridiplantae</taxon>
        <taxon>Streptophyta</taxon>
        <taxon>Embryophyta</taxon>
        <taxon>Tracheophyta</taxon>
        <taxon>Spermatophyta</taxon>
        <taxon>Magnoliopsida</taxon>
        <taxon>eudicotyledons</taxon>
        <taxon>Gunneridae</taxon>
        <taxon>Pentapetalae</taxon>
        <taxon>asterids</taxon>
        <taxon>lamiids</taxon>
        <taxon>Solanales</taxon>
        <taxon>Solanaceae</taxon>
        <taxon>Solanoideae</taxon>
        <taxon>Solaneae</taxon>
        <taxon>Solanum</taxon>
    </lineage>
</organism>
<sequence length="118" mass="13527">MNPNQTNFTTDSLITSGLIGCRYNPIYMTTLVSSTKHEPFILGLQVYSNIQDIDLCTVNGKCRDKHRELWFFPNYGTSRINGEHMSLEAKQCNFFISGTPLCKTSFFRGKKDEFTLEL</sequence>
<dbReference type="Proteomes" id="UP001234989">
    <property type="component" value="Chromosome 1"/>
</dbReference>
<dbReference type="AlphaFoldDB" id="A0AAF0T466"/>
<evidence type="ECO:0000313" key="1">
    <source>
        <dbReference type="EMBL" id="WMV07042.1"/>
    </source>
</evidence>
<protein>
    <submittedName>
        <fullName evidence="1">Uncharacterized protein</fullName>
    </submittedName>
</protein>